<reference evidence="2" key="2">
    <citation type="submission" date="2021-05" db="UniProtKB">
        <authorList>
            <consortium name="EnsemblPlants"/>
        </authorList>
    </citation>
    <scope>IDENTIFICATION</scope>
    <source>
        <strain evidence="2">subsp. malaccensis</strain>
    </source>
</reference>
<reference evidence="1" key="1">
    <citation type="submission" date="2021-03" db="EMBL/GenBank/DDBJ databases">
        <authorList>
            <consortium name="Genoscope - CEA"/>
            <person name="William W."/>
        </authorList>
    </citation>
    <scope>NUCLEOTIDE SEQUENCE</scope>
    <source>
        <strain evidence="1">Doubled-haploid Pahang</strain>
    </source>
</reference>
<name>A0A804KJP2_MUSAM</name>
<organism evidence="2 3">
    <name type="scientific">Musa acuminata subsp. malaccensis</name>
    <name type="common">Wild banana</name>
    <name type="synonym">Musa malaccensis</name>
    <dbReference type="NCBI Taxonomy" id="214687"/>
    <lineage>
        <taxon>Eukaryota</taxon>
        <taxon>Viridiplantae</taxon>
        <taxon>Streptophyta</taxon>
        <taxon>Embryophyta</taxon>
        <taxon>Tracheophyta</taxon>
        <taxon>Spermatophyta</taxon>
        <taxon>Magnoliopsida</taxon>
        <taxon>Liliopsida</taxon>
        <taxon>Zingiberales</taxon>
        <taxon>Musaceae</taxon>
        <taxon>Musa</taxon>
    </lineage>
</organism>
<dbReference type="EnsemblPlants" id="Ma09_t14930.1">
    <property type="protein sequence ID" value="Ma09_p14930.1"/>
    <property type="gene ID" value="Ma09_g14930"/>
</dbReference>
<dbReference type="Proteomes" id="UP000012960">
    <property type="component" value="Unplaced"/>
</dbReference>
<accession>A0A804KJP2</accession>
<dbReference type="OMA" id="QDTICNQ"/>
<keyword evidence="3" id="KW-1185">Reference proteome</keyword>
<evidence type="ECO:0000313" key="2">
    <source>
        <dbReference type="EnsemblPlants" id="Ma09_p14930.1"/>
    </source>
</evidence>
<gene>
    <name evidence="1" type="ORF">GSMUA_233270.1</name>
</gene>
<evidence type="ECO:0000313" key="1">
    <source>
        <dbReference type="EMBL" id="CAG1835222.1"/>
    </source>
</evidence>
<dbReference type="Gramene" id="Ma09_t14930.1">
    <property type="protein sequence ID" value="Ma09_p14930.1"/>
    <property type="gene ID" value="Ma09_g14930"/>
</dbReference>
<proteinExistence type="predicted"/>
<dbReference type="EMBL" id="HG996474">
    <property type="protein sequence ID" value="CAG1835222.1"/>
    <property type="molecule type" value="Genomic_DNA"/>
</dbReference>
<sequence>MIEENKLDLITQEAASYKLDHGHEEEAFQLYKKLVESHVNIEALLGLVMTTDEI</sequence>
<dbReference type="InParanoid" id="A0A804KJP2"/>
<dbReference type="AlphaFoldDB" id="A0A804KJP2"/>
<protein>
    <submittedName>
        <fullName evidence="1">(wild Malaysian banana) hypothetical protein</fullName>
    </submittedName>
</protein>
<evidence type="ECO:0000313" key="3">
    <source>
        <dbReference type="Proteomes" id="UP000012960"/>
    </source>
</evidence>